<evidence type="ECO:0000313" key="2">
    <source>
        <dbReference type="EMBL" id="MEB3100293.1"/>
    </source>
</evidence>
<name>A0ABU5ZDJ5_9BACL</name>
<gene>
    <name evidence="2" type="ORF">VF724_01295</name>
</gene>
<evidence type="ECO:0000256" key="1">
    <source>
        <dbReference type="SAM" id="MobiDB-lite"/>
    </source>
</evidence>
<comment type="caution">
    <text evidence="2">The sequence shown here is derived from an EMBL/GenBank/DDBJ whole genome shotgun (WGS) entry which is preliminary data.</text>
</comment>
<evidence type="ECO:0000313" key="3">
    <source>
        <dbReference type="Proteomes" id="UP001310386"/>
    </source>
</evidence>
<accession>A0ABU5ZDJ5</accession>
<keyword evidence="3" id="KW-1185">Reference proteome</keyword>
<organism evidence="2 3">
    <name type="scientific">Ferviditalea candida</name>
    <dbReference type="NCBI Taxonomy" id="3108399"/>
    <lineage>
        <taxon>Bacteria</taxon>
        <taxon>Bacillati</taxon>
        <taxon>Bacillota</taxon>
        <taxon>Bacilli</taxon>
        <taxon>Bacillales</taxon>
        <taxon>Paenibacillaceae</taxon>
        <taxon>Ferviditalea</taxon>
    </lineage>
</organism>
<proteinExistence type="predicted"/>
<dbReference type="Proteomes" id="UP001310386">
    <property type="component" value="Unassembled WGS sequence"/>
</dbReference>
<protein>
    <submittedName>
        <fullName evidence="2">Uncharacterized protein</fullName>
    </submittedName>
</protein>
<dbReference type="RefSeq" id="WP_371752391.1">
    <property type="nucleotide sequence ID" value="NZ_JAYJLD010000001.1"/>
</dbReference>
<sequence length="81" mass="8445">MFKQRKQSQAGSDSKVSASQGNDHDNDSDQAEGTASSAATDSITAADNVLNIEAVNFNFGAKTFIAQSGNHGNMKAALLIK</sequence>
<feature type="region of interest" description="Disordered" evidence="1">
    <location>
        <begin position="1"/>
        <end position="39"/>
    </location>
</feature>
<reference evidence="2" key="1">
    <citation type="submission" date="2023-12" db="EMBL/GenBank/DDBJ databases">
        <title>Fervidustalea candida gen. nov., sp. nov., a novel member of the family Paenibacillaceae isolated from a geothermal area.</title>
        <authorList>
            <person name="Li W.-J."/>
            <person name="Jiao J.-Y."/>
            <person name="Chen Y."/>
        </authorList>
    </citation>
    <scope>NUCLEOTIDE SEQUENCE</scope>
    <source>
        <strain evidence="2">SYSU GA230002</strain>
    </source>
</reference>
<dbReference type="EMBL" id="JAYJLD010000001">
    <property type="protein sequence ID" value="MEB3100293.1"/>
    <property type="molecule type" value="Genomic_DNA"/>
</dbReference>
<feature type="compositionally biased region" description="Polar residues" evidence="1">
    <location>
        <begin position="7"/>
        <end position="21"/>
    </location>
</feature>